<dbReference type="KEGG" id="plm:Plim_2858"/>
<dbReference type="AlphaFoldDB" id="D5SRI7"/>
<evidence type="ECO:0000313" key="2">
    <source>
        <dbReference type="Proteomes" id="UP000002220"/>
    </source>
</evidence>
<gene>
    <name evidence="1" type="ordered locus">Plim_2858</name>
</gene>
<accession>D5SRI7</accession>
<sequence>MAGLCPSEAECALLRLRVQSHTLSGVMESLGGADSG</sequence>
<protein>
    <submittedName>
        <fullName evidence="1">Uncharacterized protein</fullName>
    </submittedName>
</protein>
<dbReference type="STRING" id="521674.Plim_2858"/>
<organism evidence="1 2">
    <name type="scientific">Planctopirus limnophila (strain ATCC 43296 / DSM 3776 / IFAM 1008 / Mu 290)</name>
    <name type="common">Planctomyces limnophilus</name>
    <dbReference type="NCBI Taxonomy" id="521674"/>
    <lineage>
        <taxon>Bacteria</taxon>
        <taxon>Pseudomonadati</taxon>
        <taxon>Planctomycetota</taxon>
        <taxon>Planctomycetia</taxon>
        <taxon>Planctomycetales</taxon>
        <taxon>Planctomycetaceae</taxon>
        <taxon>Planctopirus</taxon>
    </lineage>
</organism>
<reference evidence="1 2" key="1">
    <citation type="journal article" date="2010" name="Stand. Genomic Sci.">
        <title>Complete genome sequence of Planctomyces limnophilus type strain (Mu 290).</title>
        <authorList>
            <person name="Labutti K."/>
            <person name="Sikorski J."/>
            <person name="Schneider S."/>
            <person name="Nolan M."/>
            <person name="Lucas S."/>
            <person name="Glavina Del Rio T."/>
            <person name="Tice H."/>
            <person name="Cheng J.F."/>
            <person name="Goodwin L."/>
            <person name="Pitluck S."/>
            <person name="Liolios K."/>
            <person name="Ivanova N."/>
            <person name="Mavromatis K."/>
            <person name="Mikhailova N."/>
            <person name="Pati A."/>
            <person name="Chen A."/>
            <person name="Palaniappan K."/>
            <person name="Land M."/>
            <person name="Hauser L."/>
            <person name="Chang Y.J."/>
            <person name="Jeffries C.D."/>
            <person name="Tindall B.J."/>
            <person name="Rohde M."/>
            <person name="Goker M."/>
            <person name="Woyke T."/>
            <person name="Bristow J."/>
            <person name="Eisen J.A."/>
            <person name="Markowitz V."/>
            <person name="Hugenholtz P."/>
            <person name="Kyrpides N.C."/>
            <person name="Klenk H.P."/>
            <person name="Lapidus A."/>
        </authorList>
    </citation>
    <scope>NUCLEOTIDE SEQUENCE [LARGE SCALE GENOMIC DNA]</scope>
    <source>
        <strain evidence="2">ATCC 43296 / DSM 3776 / IFAM 1008 / 290</strain>
    </source>
</reference>
<dbReference type="EMBL" id="CP001744">
    <property type="protein sequence ID" value="ADG68680.1"/>
    <property type="molecule type" value="Genomic_DNA"/>
</dbReference>
<proteinExistence type="predicted"/>
<dbReference type="HOGENOM" id="CLU_3357656_0_0_0"/>
<evidence type="ECO:0000313" key="1">
    <source>
        <dbReference type="EMBL" id="ADG68680.1"/>
    </source>
</evidence>
<name>D5SRI7_PLAL2</name>
<keyword evidence="2" id="KW-1185">Reference proteome</keyword>
<dbReference type="Proteomes" id="UP000002220">
    <property type="component" value="Chromosome"/>
</dbReference>